<comment type="caution">
    <text evidence="2">The sequence shown here is derived from an EMBL/GenBank/DDBJ whole genome shotgun (WGS) entry which is preliminary data.</text>
</comment>
<evidence type="ECO:0000313" key="2">
    <source>
        <dbReference type="EMBL" id="OUE07651.1"/>
    </source>
</evidence>
<dbReference type="AlphaFoldDB" id="A0A251XQ55"/>
<proteinExistence type="predicted"/>
<evidence type="ECO:0000313" key="3">
    <source>
        <dbReference type="Proteomes" id="UP000195106"/>
    </source>
</evidence>
<organism evidence="2 3">
    <name type="scientific">Clavibacter michiganensis</name>
    <dbReference type="NCBI Taxonomy" id="28447"/>
    <lineage>
        <taxon>Bacteria</taxon>
        <taxon>Bacillati</taxon>
        <taxon>Actinomycetota</taxon>
        <taxon>Actinomycetes</taxon>
        <taxon>Micrococcales</taxon>
        <taxon>Microbacteriaceae</taxon>
        <taxon>Clavibacter</taxon>
    </lineage>
</organism>
<dbReference type="Proteomes" id="UP000195106">
    <property type="component" value="Unassembled WGS sequence"/>
</dbReference>
<dbReference type="EMBL" id="MDHJ01000001">
    <property type="protein sequence ID" value="OUE07651.1"/>
    <property type="molecule type" value="Genomic_DNA"/>
</dbReference>
<protein>
    <submittedName>
        <fullName evidence="2">Uncharacterized protein</fullName>
    </submittedName>
</protein>
<name>A0A251XQ55_9MICO</name>
<accession>A0A251XQ55</accession>
<sequence>MGRPQSAFTASAVADAFPRSIRPSVIHSTSWHADPALGWSCSCACTPCSAASQSVSPVGRLSRMVWRSRSGLPSSYAVQPTAGWKAELKNAAPQLTVRSSPSAPSSARLPPRMSARATSGSEPRPVAPPELSEPELSTR</sequence>
<feature type="compositionally biased region" description="Low complexity" evidence="1">
    <location>
        <begin position="98"/>
        <end position="117"/>
    </location>
</feature>
<feature type="region of interest" description="Disordered" evidence="1">
    <location>
        <begin position="93"/>
        <end position="139"/>
    </location>
</feature>
<gene>
    <name evidence="2" type="ORF">CMsap09_01785</name>
</gene>
<evidence type="ECO:0000256" key="1">
    <source>
        <dbReference type="SAM" id="MobiDB-lite"/>
    </source>
</evidence>
<reference evidence="2 3" key="1">
    <citation type="submission" date="2016-08" db="EMBL/GenBank/DDBJ databases">
        <title>Genome sequence of Clavibacter michiganensis spp. strain CASJ009.</title>
        <authorList>
            <person name="Thapa S.P."/>
            <person name="Coaker G."/>
        </authorList>
    </citation>
    <scope>NUCLEOTIDE SEQUENCE [LARGE SCALE GENOMIC DNA]</scope>
    <source>
        <strain evidence="2">CASJ009</strain>
    </source>
</reference>